<reference evidence="1 2" key="1">
    <citation type="submission" date="2022-12" db="EMBL/GenBank/DDBJ databases">
        <title>Chromosome-level genome of Tegillarca granosa.</title>
        <authorList>
            <person name="Kim J."/>
        </authorList>
    </citation>
    <scope>NUCLEOTIDE SEQUENCE [LARGE SCALE GENOMIC DNA]</scope>
    <source>
        <strain evidence="1">Teg-2019</strain>
        <tissue evidence="1">Adductor muscle</tissue>
    </source>
</reference>
<keyword evidence="2" id="KW-1185">Reference proteome</keyword>
<gene>
    <name evidence="1" type="ORF">KUTeg_020239</name>
</gene>
<evidence type="ECO:0000313" key="2">
    <source>
        <dbReference type="Proteomes" id="UP001217089"/>
    </source>
</evidence>
<protein>
    <submittedName>
        <fullName evidence="1">Uncharacterized protein</fullName>
    </submittedName>
</protein>
<dbReference type="EMBL" id="JARBDR010000918">
    <property type="protein sequence ID" value="KAJ8301252.1"/>
    <property type="molecule type" value="Genomic_DNA"/>
</dbReference>
<comment type="caution">
    <text evidence="1">The sequence shown here is derived from an EMBL/GenBank/DDBJ whole genome shotgun (WGS) entry which is preliminary data.</text>
</comment>
<accession>A0ABQ9E7G7</accession>
<proteinExistence type="predicted"/>
<dbReference type="Proteomes" id="UP001217089">
    <property type="component" value="Unassembled WGS sequence"/>
</dbReference>
<evidence type="ECO:0000313" key="1">
    <source>
        <dbReference type="EMBL" id="KAJ8301252.1"/>
    </source>
</evidence>
<sequence>MYGLFLMNQNNMIPLSGEDRTIFTIAYRGASVAQWSVVFSGHSGLLHHFRHDCLYISERILTWAHQYGITQILN</sequence>
<name>A0ABQ9E7G7_TEGGR</name>
<organism evidence="1 2">
    <name type="scientific">Tegillarca granosa</name>
    <name type="common">Malaysian cockle</name>
    <name type="synonym">Anadara granosa</name>
    <dbReference type="NCBI Taxonomy" id="220873"/>
    <lineage>
        <taxon>Eukaryota</taxon>
        <taxon>Metazoa</taxon>
        <taxon>Spiralia</taxon>
        <taxon>Lophotrochozoa</taxon>
        <taxon>Mollusca</taxon>
        <taxon>Bivalvia</taxon>
        <taxon>Autobranchia</taxon>
        <taxon>Pteriomorphia</taxon>
        <taxon>Arcoida</taxon>
        <taxon>Arcoidea</taxon>
        <taxon>Arcidae</taxon>
        <taxon>Tegillarca</taxon>
    </lineage>
</organism>